<proteinExistence type="predicted"/>
<dbReference type="EMBL" id="UIDG01000261">
    <property type="protein sequence ID" value="SUS06828.1"/>
    <property type="molecule type" value="Genomic_DNA"/>
</dbReference>
<feature type="domain" description="TIR" evidence="1">
    <location>
        <begin position="1"/>
        <end position="145"/>
    </location>
</feature>
<organism evidence="2">
    <name type="scientific">metagenome</name>
    <dbReference type="NCBI Taxonomy" id="256318"/>
    <lineage>
        <taxon>unclassified sequences</taxon>
        <taxon>metagenomes</taxon>
    </lineage>
</organism>
<dbReference type="AlphaFoldDB" id="A0A380TF91"/>
<dbReference type="Gene3D" id="3.40.50.10140">
    <property type="entry name" value="Toll/interleukin-1 receptor homology (TIR) domain"/>
    <property type="match status" value="1"/>
</dbReference>
<accession>A0A380TF91</accession>
<sequence>MKVFISWSGERSHLLAQALHGWLPLVLHYVKPWLSEADVAAGERWAQAVAQELESSNFGIICVTPENFGSPWVLFEAGALAKSMQGAKVIPLLFNLEFSDVSGPLAQFQAKKVERGGLAEVINSINQSAEQGVPEDRTRQLFAALWPEFEKQLESIPAQALTKKHMRPQHEILEELVTGVRGLDSRVRDLEGLVSEQGARSVRRRFRSFHPMMFEEMALMVSEEGDDPISLLMFGGLLRDDFPWLYEIVMEAYRQVRDGDERAAQRAIERLRRVTKAIERGPIREAFAGGSKEAHMMMMELPMMLDRFLHRFDSRRQRISAVEGTKDSQAAKE</sequence>
<reference evidence="2" key="1">
    <citation type="submission" date="2018-07" db="EMBL/GenBank/DDBJ databases">
        <authorList>
            <person name="Quirk P.G."/>
            <person name="Krulwich T.A."/>
        </authorList>
    </citation>
    <scope>NUCLEOTIDE SEQUENCE</scope>
</reference>
<name>A0A380TF91_9ZZZZ</name>
<evidence type="ECO:0000313" key="2">
    <source>
        <dbReference type="EMBL" id="SUS06828.1"/>
    </source>
</evidence>
<protein>
    <recommendedName>
        <fullName evidence="1">TIR domain-containing protein</fullName>
    </recommendedName>
</protein>
<dbReference type="InterPro" id="IPR000157">
    <property type="entry name" value="TIR_dom"/>
</dbReference>
<dbReference type="SUPFAM" id="SSF52200">
    <property type="entry name" value="Toll/Interleukin receptor TIR domain"/>
    <property type="match status" value="1"/>
</dbReference>
<gene>
    <name evidence="2" type="ORF">DF3PB_3330006</name>
</gene>
<dbReference type="GO" id="GO:0007165">
    <property type="term" value="P:signal transduction"/>
    <property type="evidence" value="ECO:0007669"/>
    <property type="project" value="InterPro"/>
</dbReference>
<dbReference type="InterPro" id="IPR035897">
    <property type="entry name" value="Toll_tir_struct_dom_sf"/>
</dbReference>
<dbReference type="Pfam" id="PF13676">
    <property type="entry name" value="TIR_2"/>
    <property type="match status" value="1"/>
</dbReference>
<dbReference type="PROSITE" id="PS50104">
    <property type="entry name" value="TIR"/>
    <property type="match status" value="1"/>
</dbReference>
<evidence type="ECO:0000259" key="1">
    <source>
        <dbReference type="PROSITE" id="PS50104"/>
    </source>
</evidence>